<dbReference type="RefSeq" id="WP_119481212.1">
    <property type="nucleotide sequence ID" value="NZ_QXTG01000001.1"/>
</dbReference>
<keyword evidence="2" id="KW-1185">Reference proteome</keyword>
<dbReference type="Gene3D" id="3.90.1150.30">
    <property type="match status" value="1"/>
</dbReference>
<dbReference type="OrthoDB" id="8479417at2"/>
<evidence type="ECO:0000313" key="1">
    <source>
        <dbReference type="EMBL" id="RIX30850.1"/>
    </source>
</evidence>
<protein>
    <submittedName>
        <fullName evidence="1">MmcQ/YjbR family DNA-binding protein</fullName>
    </submittedName>
</protein>
<accession>A0A3A1U3F1</accession>
<dbReference type="GO" id="GO:0003677">
    <property type="term" value="F:DNA binding"/>
    <property type="evidence" value="ECO:0007669"/>
    <property type="project" value="UniProtKB-KW"/>
</dbReference>
<dbReference type="InterPro" id="IPR038056">
    <property type="entry name" value="YjbR-like_sf"/>
</dbReference>
<proteinExistence type="predicted"/>
<evidence type="ECO:0000313" key="2">
    <source>
        <dbReference type="Proteomes" id="UP000265742"/>
    </source>
</evidence>
<dbReference type="SUPFAM" id="SSF142906">
    <property type="entry name" value="YjbR-like"/>
    <property type="match status" value="1"/>
</dbReference>
<dbReference type="AlphaFoldDB" id="A0A3A1U3F1"/>
<dbReference type="Pfam" id="PF04237">
    <property type="entry name" value="YjbR"/>
    <property type="match status" value="1"/>
</dbReference>
<comment type="caution">
    <text evidence="1">The sequence shown here is derived from an EMBL/GenBank/DDBJ whole genome shotgun (WGS) entry which is preliminary data.</text>
</comment>
<name>A0A3A1U3F1_9MICO</name>
<dbReference type="Proteomes" id="UP000265742">
    <property type="component" value="Unassembled WGS sequence"/>
</dbReference>
<gene>
    <name evidence="1" type="ORF">D1781_05505</name>
</gene>
<dbReference type="InterPro" id="IPR058532">
    <property type="entry name" value="YjbR/MT2646/Rv2570-like"/>
</dbReference>
<sequence length="127" mass="14439">MEHPIMYDEHDPVLARVREVALALPETEERLSHGRPWFHVVGRPAFAVYGSGTKGPEKVMHPHSVVVHVDDDERPARLQDPRFFVPSYLGPRGWLGLDVDGPDTDWTEVAELLDASWRRSAPARLLR</sequence>
<reference evidence="2" key="1">
    <citation type="submission" date="2018-09" db="EMBL/GenBank/DDBJ databases">
        <authorList>
            <person name="Kim I."/>
        </authorList>
    </citation>
    <scope>NUCLEOTIDE SEQUENCE [LARGE SCALE GENOMIC DNA]</scope>
    <source>
        <strain evidence="2">DD4a</strain>
    </source>
</reference>
<keyword evidence="1" id="KW-0238">DNA-binding</keyword>
<organism evidence="1 2">
    <name type="scientific">Amnibacterium setariae</name>
    <dbReference type="NCBI Taxonomy" id="2306585"/>
    <lineage>
        <taxon>Bacteria</taxon>
        <taxon>Bacillati</taxon>
        <taxon>Actinomycetota</taxon>
        <taxon>Actinomycetes</taxon>
        <taxon>Micrococcales</taxon>
        <taxon>Microbacteriaceae</taxon>
        <taxon>Amnibacterium</taxon>
    </lineage>
</organism>
<dbReference type="EMBL" id="QXTG01000001">
    <property type="protein sequence ID" value="RIX30850.1"/>
    <property type="molecule type" value="Genomic_DNA"/>
</dbReference>